<dbReference type="FunFam" id="1.10.287.3980:FF:000001">
    <property type="entry name" value="Mitochondrial ribosomal protein L34"/>
    <property type="match status" value="1"/>
</dbReference>
<evidence type="ECO:0000256" key="4">
    <source>
        <dbReference type="ARBA" id="ARBA00035177"/>
    </source>
</evidence>
<proteinExistence type="inferred from homology"/>
<accession>A0A840SDD8</accession>
<dbReference type="PANTHER" id="PTHR14503">
    <property type="entry name" value="MITOCHONDRIAL RIBOSOMAL PROTEIN 34 FAMILY MEMBER"/>
    <property type="match status" value="1"/>
</dbReference>
<feature type="region of interest" description="Disordered" evidence="6">
    <location>
        <begin position="25"/>
        <end position="51"/>
    </location>
</feature>
<evidence type="ECO:0000313" key="7">
    <source>
        <dbReference type="EMBL" id="MBB5218864.1"/>
    </source>
</evidence>
<dbReference type="GO" id="GO:0006412">
    <property type="term" value="P:translation"/>
    <property type="evidence" value="ECO:0007669"/>
    <property type="project" value="UniProtKB-UniRule"/>
</dbReference>
<dbReference type="InterPro" id="IPR000271">
    <property type="entry name" value="Ribosomal_bL34"/>
</dbReference>
<keyword evidence="2 5" id="KW-0689">Ribosomal protein</keyword>
<reference evidence="7 8" key="1">
    <citation type="submission" date="2020-08" db="EMBL/GenBank/DDBJ databases">
        <title>Genomic Encyclopedia of Type Strains, Phase IV (KMG-IV): sequencing the most valuable type-strain genomes for metagenomic binning, comparative biology and taxonomic classification.</title>
        <authorList>
            <person name="Goeker M."/>
        </authorList>
    </citation>
    <scope>NUCLEOTIDE SEQUENCE [LARGE SCALE GENOMIC DNA]</scope>
    <source>
        <strain evidence="7 8">DSM 103679</strain>
    </source>
</reference>
<keyword evidence="8" id="KW-1185">Reference proteome</keyword>
<dbReference type="Gene3D" id="1.10.287.3980">
    <property type="match status" value="1"/>
</dbReference>
<sequence>MLRTYQPSKVKRNRKFGFRARMATKGGRKVLARRRAKGRRKLSVCSEGKKY</sequence>
<keyword evidence="3 5" id="KW-0687">Ribonucleoprotein</keyword>
<name>A0A840SDD8_9SPIR</name>
<evidence type="ECO:0000256" key="2">
    <source>
        <dbReference type="ARBA" id="ARBA00022980"/>
    </source>
</evidence>
<dbReference type="PANTHER" id="PTHR14503:SF4">
    <property type="entry name" value="LARGE RIBOSOMAL SUBUNIT PROTEIN BL34M"/>
    <property type="match status" value="1"/>
</dbReference>
<evidence type="ECO:0000313" key="8">
    <source>
        <dbReference type="Proteomes" id="UP000578697"/>
    </source>
</evidence>
<dbReference type="GO" id="GO:1990904">
    <property type="term" value="C:ribonucleoprotein complex"/>
    <property type="evidence" value="ECO:0007669"/>
    <property type="project" value="UniProtKB-KW"/>
</dbReference>
<dbReference type="NCBIfam" id="TIGR01030">
    <property type="entry name" value="rpmH_bact"/>
    <property type="match status" value="1"/>
</dbReference>
<evidence type="ECO:0000256" key="3">
    <source>
        <dbReference type="ARBA" id="ARBA00023274"/>
    </source>
</evidence>
<dbReference type="Pfam" id="PF00468">
    <property type="entry name" value="Ribosomal_L34"/>
    <property type="match status" value="1"/>
</dbReference>
<organism evidence="7 8">
    <name type="scientific">Treponema rectale</name>
    <dbReference type="NCBI Taxonomy" id="744512"/>
    <lineage>
        <taxon>Bacteria</taxon>
        <taxon>Pseudomonadati</taxon>
        <taxon>Spirochaetota</taxon>
        <taxon>Spirochaetia</taxon>
        <taxon>Spirochaetales</taxon>
        <taxon>Treponemataceae</taxon>
        <taxon>Treponema</taxon>
    </lineage>
</organism>
<comment type="caution">
    <text evidence="7">The sequence shown here is derived from an EMBL/GenBank/DDBJ whole genome shotgun (WGS) entry which is preliminary data.</text>
</comment>
<evidence type="ECO:0000256" key="5">
    <source>
        <dbReference type="HAMAP-Rule" id="MF_00391"/>
    </source>
</evidence>
<dbReference type="AlphaFoldDB" id="A0A840SDD8"/>
<gene>
    <name evidence="5" type="primary">rpmH</name>
    <name evidence="7" type="ORF">HNP77_001233</name>
</gene>
<protein>
    <recommendedName>
        <fullName evidence="4 5">Large ribosomal subunit protein bL34</fullName>
    </recommendedName>
</protein>
<evidence type="ECO:0000256" key="6">
    <source>
        <dbReference type="SAM" id="MobiDB-lite"/>
    </source>
</evidence>
<dbReference type="EMBL" id="JACHFR010000002">
    <property type="protein sequence ID" value="MBB5218864.1"/>
    <property type="molecule type" value="Genomic_DNA"/>
</dbReference>
<dbReference type="GO" id="GO:0003735">
    <property type="term" value="F:structural constituent of ribosome"/>
    <property type="evidence" value="ECO:0007669"/>
    <property type="project" value="InterPro"/>
</dbReference>
<dbReference type="Proteomes" id="UP000578697">
    <property type="component" value="Unassembled WGS sequence"/>
</dbReference>
<feature type="compositionally biased region" description="Basic residues" evidence="6">
    <location>
        <begin position="26"/>
        <end position="42"/>
    </location>
</feature>
<dbReference type="HAMAP" id="MF_00391">
    <property type="entry name" value="Ribosomal_bL34"/>
    <property type="match status" value="1"/>
</dbReference>
<evidence type="ECO:0000256" key="1">
    <source>
        <dbReference type="ARBA" id="ARBA00010111"/>
    </source>
</evidence>
<dbReference type="GO" id="GO:0005840">
    <property type="term" value="C:ribosome"/>
    <property type="evidence" value="ECO:0007669"/>
    <property type="project" value="UniProtKB-KW"/>
</dbReference>
<dbReference type="RefSeq" id="WP_184652304.1">
    <property type="nucleotide sequence ID" value="NZ_JACHFR010000002.1"/>
</dbReference>
<comment type="similarity">
    <text evidence="1 5">Belongs to the bacterial ribosomal protein bL34 family.</text>
</comment>